<proteinExistence type="predicted"/>
<gene>
    <name evidence="2" type="ORF">D0Z08_00540</name>
</gene>
<dbReference type="InterPro" id="IPR036178">
    <property type="entry name" value="Formintransfe-cycloase-like_sf"/>
</dbReference>
<evidence type="ECO:0000313" key="3">
    <source>
        <dbReference type="Proteomes" id="UP000283644"/>
    </source>
</evidence>
<dbReference type="Gene3D" id="1.20.120.680">
    <property type="entry name" value="Formiminotetrahydrofolate cyclodeaminase monomer, up-and-down helical bundle"/>
    <property type="match status" value="1"/>
</dbReference>
<dbReference type="SUPFAM" id="SSF101262">
    <property type="entry name" value="Methenyltetrahydrofolate cyclohydrolase-like"/>
    <property type="match status" value="1"/>
</dbReference>
<dbReference type="Pfam" id="PF04961">
    <property type="entry name" value="FTCD_C"/>
    <property type="match status" value="1"/>
</dbReference>
<dbReference type="AlphaFoldDB" id="A0A417Y9D3"/>
<accession>A0A417Y9D3</accession>
<evidence type="ECO:0000313" key="2">
    <source>
        <dbReference type="EMBL" id="RHW29107.1"/>
    </source>
</evidence>
<dbReference type="EMBL" id="QXGH01000003">
    <property type="protein sequence ID" value="RHW29107.1"/>
    <property type="molecule type" value="Genomic_DNA"/>
</dbReference>
<dbReference type="InterPro" id="IPR007044">
    <property type="entry name" value="Cyclodeamin/CycHdrlase"/>
</dbReference>
<sequence>MSHLDASGRVLEALRLPRDAPDRQERVATAMRAATEVPLRITAVGSHVAVMAARLARDGNPRLRGDAETAAFLAAGDTRATHRLVYINVEGARLDPELAQRADDSSARC</sequence>
<feature type="domain" description="Cyclodeaminase/cyclohydrolase" evidence="1">
    <location>
        <begin position="8"/>
        <end position="102"/>
    </location>
</feature>
<dbReference type="Proteomes" id="UP000283644">
    <property type="component" value="Unassembled WGS sequence"/>
</dbReference>
<name>A0A417Y9D3_9ACTN</name>
<evidence type="ECO:0000259" key="1">
    <source>
        <dbReference type="Pfam" id="PF04961"/>
    </source>
</evidence>
<keyword evidence="3" id="KW-1185">Reference proteome</keyword>
<organism evidence="2 3">
    <name type="scientific">Nocardioides immobilis</name>
    <dbReference type="NCBI Taxonomy" id="2049295"/>
    <lineage>
        <taxon>Bacteria</taxon>
        <taxon>Bacillati</taxon>
        <taxon>Actinomycetota</taxon>
        <taxon>Actinomycetes</taxon>
        <taxon>Propionibacteriales</taxon>
        <taxon>Nocardioidaceae</taxon>
        <taxon>Nocardioides</taxon>
    </lineage>
</organism>
<protein>
    <recommendedName>
        <fullName evidence="1">Cyclodeaminase/cyclohydrolase domain-containing protein</fullName>
    </recommendedName>
</protein>
<reference evidence="2 3" key="1">
    <citation type="submission" date="2018-09" db="EMBL/GenBank/DDBJ databases">
        <title>Genome sequencing of Nocardioides immobilis CCTCC AB 2017083 for comparison to Nocardioides silvaticus.</title>
        <authorList>
            <person name="Li C."/>
            <person name="Wang G."/>
        </authorList>
    </citation>
    <scope>NUCLEOTIDE SEQUENCE [LARGE SCALE GENOMIC DNA]</scope>
    <source>
        <strain evidence="2 3">CCTCC AB 2017083</strain>
    </source>
</reference>
<comment type="caution">
    <text evidence="2">The sequence shown here is derived from an EMBL/GenBank/DDBJ whole genome shotgun (WGS) entry which is preliminary data.</text>
</comment>
<dbReference type="GO" id="GO:0003824">
    <property type="term" value="F:catalytic activity"/>
    <property type="evidence" value="ECO:0007669"/>
    <property type="project" value="InterPro"/>
</dbReference>